<dbReference type="SUPFAM" id="SSF53098">
    <property type="entry name" value="Ribonuclease H-like"/>
    <property type="match status" value="1"/>
</dbReference>
<dbReference type="InterPro" id="IPR005162">
    <property type="entry name" value="Retrotrans_gag_dom"/>
</dbReference>
<dbReference type="InterPro" id="IPR001878">
    <property type="entry name" value="Znf_CCHC"/>
</dbReference>
<dbReference type="PANTHER" id="PTHR15503:SF45">
    <property type="entry name" value="RNA-DIRECTED DNA POLYMERASE HOMOLOG"/>
    <property type="match status" value="1"/>
</dbReference>
<dbReference type="PANTHER" id="PTHR15503">
    <property type="entry name" value="LDOC1 RELATED"/>
    <property type="match status" value="1"/>
</dbReference>
<keyword evidence="1" id="KW-0479">Metal-binding</keyword>
<dbReference type="InterPro" id="IPR043502">
    <property type="entry name" value="DNA/RNA_pol_sf"/>
</dbReference>
<dbReference type="Pfam" id="PF00098">
    <property type="entry name" value="zf-CCHC"/>
    <property type="match status" value="1"/>
</dbReference>
<keyword evidence="1" id="KW-0863">Zinc-finger</keyword>
<reference evidence="3" key="1">
    <citation type="journal article" date="2019" name="Sci. Rep.">
        <title>Draft genome of Tanacetum cinerariifolium, the natural source of mosquito coil.</title>
        <authorList>
            <person name="Yamashiro T."/>
            <person name="Shiraishi A."/>
            <person name="Satake H."/>
            <person name="Nakayama K."/>
        </authorList>
    </citation>
    <scope>NUCLEOTIDE SEQUENCE</scope>
</reference>
<dbReference type="Gene3D" id="3.10.10.10">
    <property type="entry name" value="HIV Type 1 Reverse Transcriptase, subunit A, domain 1"/>
    <property type="match status" value="1"/>
</dbReference>
<dbReference type="Pfam" id="PF17921">
    <property type="entry name" value="Integrase_H2C2"/>
    <property type="match status" value="1"/>
</dbReference>
<dbReference type="PROSITE" id="PS50158">
    <property type="entry name" value="ZF_CCHC"/>
    <property type="match status" value="1"/>
</dbReference>
<dbReference type="AlphaFoldDB" id="A0A6L2MK92"/>
<dbReference type="GO" id="GO:0008270">
    <property type="term" value="F:zinc ion binding"/>
    <property type="evidence" value="ECO:0007669"/>
    <property type="project" value="UniProtKB-KW"/>
</dbReference>
<dbReference type="InterPro" id="IPR041588">
    <property type="entry name" value="Integrase_H2C2"/>
</dbReference>
<gene>
    <name evidence="3" type="ORF">Tci_044663</name>
</gene>
<proteinExistence type="predicted"/>
<dbReference type="Pfam" id="PF03732">
    <property type="entry name" value="Retrotrans_gag"/>
    <property type="match status" value="1"/>
</dbReference>
<dbReference type="InterPro" id="IPR036875">
    <property type="entry name" value="Znf_CCHC_sf"/>
</dbReference>
<keyword evidence="1" id="KW-0862">Zinc</keyword>
<evidence type="ECO:0000259" key="2">
    <source>
        <dbReference type="PROSITE" id="PS50158"/>
    </source>
</evidence>
<comment type="caution">
    <text evidence="3">The sequence shown here is derived from an EMBL/GenBank/DDBJ whole genome shotgun (WGS) entry which is preliminary data.</text>
</comment>
<evidence type="ECO:0000313" key="3">
    <source>
        <dbReference type="EMBL" id="GEU72685.1"/>
    </source>
</evidence>
<dbReference type="GO" id="GO:0003676">
    <property type="term" value="F:nucleic acid binding"/>
    <property type="evidence" value="ECO:0007669"/>
    <property type="project" value="InterPro"/>
</dbReference>
<name>A0A6L2MK92_TANCI</name>
<dbReference type="SUPFAM" id="SSF57756">
    <property type="entry name" value="Retrovirus zinc finger-like domains"/>
    <property type="match status" value="1"/>
</dbReference>
<accession>A0A6L2MK92</accession>
<dbReference type="Gene3D" id="1.10.340.70">
    <property type="match status" value="1"/>
</dbReference>
<protein>
    <recommendedName>
        <fullName evidence="2">CCHC-type domain-containing protein</fullName>
    </recommendedName>
</protein>
<feature type="domain" description="CCHC-type" evidence="2">
    <location>
        <begin position="189"/>
        <end position="205"/>
    </location>
</feature>
<dbReference type="SMART" id="SM00343">
    <property type="entry name" value="ZnF_C2HC"/>
    <property type="match status" value="2"/>
</dbReference>
<dbReference type="SUPFAM" id="SSF56672">
    <property type="entry name" value="DNA/RNA polymerases"/>
    <property type="match status" value="1"/>
</dbReference>
<dbReference type="InterPro" id="IPR032567">
    <property type="entry name" value="RTL1-rel"/>
</dbReference>
<dbReference type="EMBL" id="BKCJ010006541">
    <property type="protein sequence ID" value="GEU72685.1"/>
    <property type="molecule type" value="Genomic_DNA"/>
</dbReference>
<dbReference type="InterPro" id="IPR056924">
    <property type="entry name" value="SH3_Tf2-1"/>
</dbReference>
<evidence type="ECO:0000256" key="1">
    <source>
        <dbReference type="PROSITE-ProRule" id="PRU00047"/>
    </source>
</evidence>
<dbReference type="InterPro" id="IPR012337">
    <property type="entry name" value="RNaseH-like_sf"/>
</dbReference>
<sequence>METIFDISKCAVENQVKFATCTLHGVTLTWWKSYVRTVGQDIANNMPWSTLMKLMTIKYCPRNEIQKLEAEMWELKVKGTDLVSYTQLFQELALLCERMFLEESDKIEKYVGGIPDMIYKSVMASKPLTMQDAIEFATGLMDKKIHTFVERQDVTWAYTTGPGKKKPYRGLKPLCTKCDYHHKGQCAPKCYKCGKFGHQARDCKNPTNTNNQRSTEADKKITCFECGVEGHFKRESPKMRNKNRGNHSRNGNAPAKVFPEDLLGIPPTQQVEFHIHLIPGVAPVARAPYRLAPSEMKELSDQLQELFDKGFIRPSFSPWGAPVFYFKKKDGSFWMCIDYWELNKLTVKNRYPLPMMTIGLNLTKKILEAQIKAQKLKNIKNKDVGGMIKKDIPEERLEPVADGTLCLNGRSWLPCNGDLRTLIMHEYHKSKYSIHPGSDKMYQDMNKLYWWPNMKANNATYISKCLTSAKDNITMDFVMKLPKSSQGYDTIWVIVDRLTKTTIFVPMRETDPIEKLAKMYLRLDMSTAYHLETNGQNESTIQTLEDMLHACVGQAQLTGPELAQETIEKIIQIKQMIQVVRDRQKSYADLKRKPMEFQVGYKVMLKVSPWKGVVYFAKRGKLNPRYVGPFKLLDKVGDVSYKLKLPQKLIRVHNTFHVSKLKKCHADGPLSVLLDGLKFDDKLHFIEEPVEIIDREVT</sequence>
<organism evidence="3">
    <name type="scientific">Tanacetum cinerariifolium</name>
    <name type="common">Dalmatian daisy</name>
    <name type="synonym">Chrysanthemum cinerariifolium</name>
    <dbReference type="NCBI Taxonomy" id="118510"/>
    <lineage>
        <taxon>Eukaryota</taxon>
        <taxon>Viridiplantae</taxon>
        <taxon>Streptophyta</taxon>
        <taxon>Embryophyta</taxon>
        <taxon>Tracheophyta</taxon>
        <taxon>Spermatophyta</taxon>
        <taxon>Magnoliopsida</taxon>
        <taxon>eudicotyledons</taxon>
        <taxon>Gunneridae</taxon>
        <taxon>Pentapetalae</taxon>
        <taxon>asterids</taxon>
        <taxon>campanulids</taxon>
        <taxon>Asterales</taxon>
        <taxon>Asteraceae</taxon>
        <taxon>Asteroideae</taxon>
        <taxon>Anthemideae</taxon>
        <taxon>Anthemidinae</taxon>
        <taxon>Tanacetum</taxon>
    </lineage>
</organism>
<dbReference type="Gene3D" id="4.10.60.10">
    <property type="entry name" value="Zinc finger, CCHC-type"/>
    <property type="match status" value="1"/>
</dbReference>
<dbReference type="Pfam" id="PF24626">
    <property type="entry name" value="SH3_Tf2-1"/>
    <property type="match status" value="1"/>
</dbReference>